<proteinExistence type="predicted"/>
<gene>
    <name evidence="2" type="ORF">SAMN05421663_101382</name>
</gene>
<feature type="transmembrane region" description="Helical" evidence="1">
    <location>
        <begin position="5"/>
        <end position="22"/>
    </location>
</feature>
<feature type="transmembrane region" description="Helical" evidence="1">
    <location>
        <begin position="28"/>
        <end position="44"/>
    </location>
</feature>
<keyword evidence="1" id="KW-0812">Transmembrane</keyword>
<evidence type="ECO:0000313" key="3">
    <source>
        <dbReference type="Proteomes" id="UP000198666"/>
    </source>
</evidence>
<reference evidence="3" key="1">
    <citation type="submission" date="2016-10" db="EMBL/GenBank/DDBJ databases">
        <authorList>
            <person name="Varghese N."/>
            <person name="Submissions S."/>
        </authorList>
    </citation>
    <scope>NUCLEOTIDE SEQUENCE [LARGE SCALE GENOMIC DNA]</scope>
    <source>
        <strain evidence="3">DSM 21620</strain>
    </source>
</reference>
<keyword evidence="3" id="KW-1185">Reference proteome</keyword>
<organism evidence="2 3">
    <name type="scientific">Terribacillus halophilus</name>
    <dbReference type="NCBI Taxonomy" id="361279"/>
    <lineage>
        <taxon>Bacteria</taxon>
        <taxon>Bacillati</taxon>
        <taxon>Bacillota</taxon>
        <taxon>Bacilli</taxon>
        <taxon>Bacillales</taxon>
        <taxon>Bacillaceae</taxon>
        <taxon>Terribacillus</taxon>
    </lineage>
</organism>
<keyword evidence="1" id="KW-1133">Transmembrane helix</keyword>
<dbReference type="AlphaFoldDB" id="A0A1G6IV33"/>
<dbReference type="STRING" id="361279.SAMN05421663_101382"/>
<evidence type="ECO:0000313" key="2">
    <source>
        <dbReference type="EMBL" id="SDC09875.1"/>
    </source>
</evidence>
<keyword evidence="1" id="KW-0472">Membrane</keyword>
<protein>
    <submittedName>
        <fullName evidence="2">Uncharacterized protein</fullName>
    </submittedName>
</protein>
<dbReference type="RefSeq" id="WP_093725428.1">
    <property type="nucleotide sequence ID" value="NZ_FMZB01000001.1"/>
</dbReference>
<name>A0A1G6IV33_9BACI</name>
<dbReference type="OrthoDB" id="2973603at2"/>
<accession>A0A1G6IV33</accession>
<evidence type="ECO:0000256" key="1">
    <source>
        <dbReference type="SAM" id="Phobius"/>
    </source>
</evidence>
<dbReference type="Proteomes" id="UP000198666">
    <property type="component" value="Unassembled WGS sequence"/>
</dbReference>
<dbReference type="EMBL" id="FMZB01000001">
    <property type="protein sequence ID" value="SDC09875.1"/>
    <property type="molecule type" value="Genomic_DNA"/>
</dbReference>
<sequence>MKVAGYFGFFILALVLLLIYVFTTNTLFLLLTILSGVAGAFFLFRELRTREKKEPRERDYNRKRRS</sequence>